<proteinExistence type="inferred from homology"/>
<sequence length="338" mass="35764">MNEGKVRSYPSPQRAETCPLLLGVIFTLVVATLGNALSHLPVLDRVGAMLTSILLAVLYRNTVGYPEGLKDGIRFAGQKVLRFAIVLYGFKLNIQVIIHKGASLLLYDAQSIALSIAVTMLIAHIIGAERRLSLLLGIGTGVCGAAAIAAAAPVLEAEEEETAIGVGIVALVGTIFALAYAFLRSRLPLSPVEYGVLSGISLHRDSPCCRRSLPRRAGCPGGSASGKLGRVFLMVPLVFTIAIANRKRGGSQMRGNVPFPWFLAGFIATSLIGTYFPIPKDLLNLISTGASFLLASAMVGLGLNVHLANLRERALKPMAAMLTASVVLSLASYFTITH</sequence>
<feature type="transmembrane region" description="Helical" evidence="7">
    <location>
        <begin position="80"/>
        <end position="98"/>
    </location>
</feature>
<feature type="transmembrane region" description="Helical" evidence="7">
    <location>
        <begin position="20"/>
        <end position="37"/>
    </location>
</feature>
<name>H0UPB5_9BACT</name>
<dbReference type="PANTHER" id="PTHR30106:SF2">
    <property type="entry name" value="UPF0324 INNER MEMBRANE PROTEIN YEIH"/>
    <property type="match status" value="1"/>
</dbReference>
<evidence type="ECO:0000256" key="3">
    <source>
        <dbReference type="ARBA" id="ARBA00022475"/>
    </source>
</evidence>
<feature type="transmembrane region" description="Helical" evidence="7">
    <location>
        <begin position="162"/>
        <end position="183"/>
    </location>
</feature>
<comment type="subcellular location">
    <subcellularLocation>
        <location evidence="1">Cell membrane</location>
        <topology evidence="1">Multi-pass membrane protein</topology>
    </subcellularLocation>
</comment>
<comment type="similarity">
    <text evidence="2">Belongs to the UPF0324 family.</text>
</comment>
<dbReference type="HOGENOM" id="CLU_116768_0_0_0"/>
<evidence type="ECO:0000313" key="8">
    <source>
        <dbReference type="EMBL" id="EHM09528.1"/>
    </source>
</evidence>
<organism evidence="8 9">
    <name type="scientific">Thermanaerovibrio velox DSM 12556</name>
    <dbReference type="NCBI Taxonomy" id="926567"/>
    <lineage>
        <taxon>Bacteria</taxon>
        <taxon>Thermotogati</taxon>
        <taxon>Synergistota</taxon>
        <taxon>Synergistia</taxon>
        <taxon>Synergistales</taxon>
        <taxon>Synergistaceae</taxon>
        <taxon>Thermanaerovibrio</taxon>
    </lineage>
</organism>
<feature type="transmembrane region" description="Helical" evidence="7">
    <location>
        <begin position="105"/>
        <end position="126"/>
    </location>
</feature>
<reference evidence="8 9" key="1">
    <citation type="submission" date="2011-10" db="EMBL/GenBank/DDBJ databases">
        <title>The Noncontiguous Finished genome of Thermanaerovibrio velox DSM 12556.</title>
        <authorList>
            <consortium name="US DOE Joint Genome Institute (JGI-PGF)"/>
            <person name="Lucas S."/>
            <person name="Copeland A."/>
            <person name="Lapidus A."/>
            <person name="Glavina del Rio T."/>
            <person name="Dalin E."/>
            <person name="Tice H."/>
            <person name="Bruce D."/>
            <person name="Goodwin L."/>
            <person name="Pitluck S."/>
            <person name="Peters L."/>
            <person name="Mikhailova N."/>
            <person name="Teshima H."/>
            <person name="Kyrpides N."/>
            <person name="Mavromatis K."/>
            <person name="Ivanova N."/>
            <person name="Markowitz V."/>
            <person name="Cheng J.-F."/>
            <person name="Hugenholtz P."/>
            <person name="Woyke T."/>
            <person name="Wu D."/>
            <person name="Spring S."/>
            <person name="Brambilla E.-M."/>
            <person name="Klenk H.-P."/>
            <person name="Eisen J.A."/>
        </authorList>
    </citation>
    <scope>NUCLEOTIDE SEQUENCE [LARGE SCALE GENOMIC DNA]</scope>
    <source>
        <strain evidence="8 9">DSM 12556</strain>
    </source>
</reference>
<protein>
    <submittedName>
        <fullName evidence="8">Putative membrane protein</fullName>
    </submittedName>
</protein>
<keyword evidence="5 7" id="KW-1133">Transmembrane helix</keyword>
<feature type="transmembrane region" description="Helical" evidence="7">
    <location>
        <begin position="282"/>
        <end position="305"/>
    </location>
</feature>
<evidence type="ECO:0000256" key="5">
    <source>
        <dbReference type="ARBA" id="ARBA00022989"/>
    </source>
</evidence>
<dbReference type="Proteomes" id="UP000005730">
    <property type="component" value="Chromosome"/>
</dbReference>
<dbReference type="PANTHER" id="PTHR30106">
    <property type="entry name" value="INNER MEMBRANE PROTEIN YEIH-RELATED"/>
    <property type="match status" value="1"/>
</dbReference>
<keyword evidence="4 7" id="KW-0812">Transmembrane</keyword>
<gene>
    <name evidence="8" type="ORF">TheveDRAFT_0359</name>
</gene>
<accession>H0UPB5</accession>
<dbReference type="EMBL" id="CM001377">
    <property type="protein sequence ID" value="EHM09528.1"/>
    <property type="molecule type" value="Genomic_DNA"/>
</dbReference>
<feature type="transmembrane region" description="Helical" evidence="7">
    <location>
        <begin position="317"/>
        <end position="336"/>
    </location>
</feature>
<evidence type="ECO:0000256" key="4">
    <source>
        <dbReference type="ARBA" id="ARBA00022692"/>
    </source>
</evidence>
<evidence type="ECO:0000256" key="6">
    <source>
        <dbReference type="ARBA" id="ARBA00023136"/>
    </source>
</evidence>
<feature type="transmembrane region" description="Helical" evidence="7">
    <location>
        <begin position="132"/>
        <end position="155"/>
    </location>
</feature>
<keyword evidence="3" id="KW-1003">Cell membrane</keyword>
<dbReference type="AlphaFoldDB" id="H0UPB5"/>
<feature type="transmembrane region" description="Helical" evidence="7">
    <location>
        <begin position="42"/>
        <end position="60"/>
    </location>
</feature>
<keyword evidence="6 7" id="KW-0472">Membrane</keyword>
<dbReference type="STRING" id="926567.TheveDRAFT_0359"/>
<dbReference type="Pfam" id="PF03601">
    <property type="entry name" value="Cons_hypoth698"/>
    <property type="match status" value="1"/>
</dbReference>
<dbReference type="GO" id="GO:0005886">
    <property type="term" value="C:plasma membrane"/>
    <property type="evidence" value="ECO:0007669"/>
    <property type="project" value="UniProtKB-SubCell"/>
</dbReference>
<evidence type="ECO:0000256" key="1">
    <source>
        <dbReference type="ARBA" id="ARBA00004651"/>
    </source>
</evidence>
<dbReference type="eggNOG" id="COG2855">
    <property type="taxonomic scope" value="Bacteria"/>
</dbReference>
<evidence type="ECO:0000256" key="2">
    <source>
        <dbReference type="ARBA" id="ARBA00007977"/>
    </source>
</evidence>
<dbReference type="InterPro" id="IPR018383">
    <property type="entry name" value="UPF0324_pro"/>
</dbReference>
<evidence type="ECO:0000313" key="9">
    <source>
        <dbReference type="Proteomes" id="UP000005730"/>
    </source>
</evidence>
<keyword evidence="9" id="KW-1185">Reference proteome</keyword>
<evidence type="ECO:0000256" key="7">
    <source>
        <dbReference type="SAM" id="Phobius"/>
    </source>
</evidence>
<feature type="transmembrane region" description="Helical" evidence="7">
    <location>
        <begin position="257"/>
        <end position="276"/>
    </location>
</feature>